<dbReference type="Proteomes" id="UP000283981">
    <property type="component" value="Unassembled WGS sequence"/>
</dbReference>
<reference evidence="5 6" key="1">
    <citation type="submission" date="2018-08" db="EMBL/GenBank/DDBJ databases">
        <title>A genome reference for cultivated species of the human gut microbiota.</title>
        <authorList>
            <person name="Zou Y."/>
            <person name="Xue W."/>
            <person name="Luo G."/>
        </authorList>
    </citation>
    <scope>NUCLEOTIDE SEQUENCE [LARGE SCALE GENOMIC DNA]</scope>
    <source>
        <strain evidence="4 6">AM21-18</strain>
        <strain evidence="3 7">AM32-6</strain>
        <strain evidence="2 5">TF01-20-2</strain>
    </source>
</reference>
<protein>
    <submittedName>
        <fullName evidence="2">Uncharacterized protein</fullName>
    </submittedName>
</protein>
<proteinExistence type="predicted"/>
<organism evidence="2 5">
    <name type="scientific">Mediterraneibacter gnavus</name>
    <name type="common">Ruminococcus gnavus</name>
    <dbReference type="NCBI Taxonomy" id="33038"/>
    <lineage>
        <taxon>Bacteria</taxon>
        <taxon>Bacillati</taxon>
        <taxon>Bacillota</taxon>
        <taxon>Clostridia</taxon>
        <taxon>Lachnospirales</taxon>
        <taxon>Lachnospiraceae</taxon>
        <taxon>Mediterraneibacter</taxon>
    </lineage>
</organism>
<dbReference type="EMBL" id="QRIS01000026">
    <property type="protein sequence ID" value="RHG81310.1"/>
    <property type="molecule type" value="Genomic_DNA"/>
</dbReference>
<dbReference type="EMBL" id="QSIR01000023">
    <property type="protein sequence ID" value="RHD03625.1"/>
    <property type="molecule type" value="Genomic_DNA"/>
</dbReference>
<accession>A0A3E4UTS9</accession>
<evidence type="ECO:0000313" key="1">
    <source>
        <dbReference type="EMBL" id="MCB5620411.1"/>
    </source>
</evidence>
<sequence length="118" mass="13403">MKGRIVNVSFETQNVVYLTQGIGQEEQYKYDGKFPGGNGTYVTGGEYNSFIMLKIFVYDLEKCININIKEIVLQLNKRKRVSGNMIDTLVKNNVGRKVEFDFNDKGIHFSDGALNLIV</sequence>
<evidence type="ECO:0000313" key="2">
    <source>
        <dbReference type="EMBL" id="RGM16077.1"/>
    </source>
</evidence>
<evidence type="ECO:0000313" key="6">
    <source>
        <dbReference type="Proteomes" id="UP000283981"/>
    </source>
</evidence>
<comment type="caution">
    <text evidence="2">The sequence shown here is derived from an EMBL/GenBank/DDBJ whole genome shotgun (WGS) entry which is preliminary data.</text>
</comment>
<name>A0A3E4UTS9_MEDGN</name>
<dbReference type="Proteomes" id="UP001297370">
    <property type="component" value="Unassembled WGS sequence"/>
</dbReference>
<evidence type="ECO:0000313" key="3">
    <source>
        <dbReference type="EMBL" id="RHD03625.1"/>
    </source>
</evidence>
<dbReference type="Proteomes" id="UP000284472">
    <property type="component" value="Unassembled WGS sequence"/>
</dbReference>
<dbReference type="EMBL" id="QSSX01000088">
    <property type="protein sequence ID" value="RGM16077.1"/>
    <property type="molecule type" value="Genomic_DNA"/>
</dbReference>
<evidence type="ECO:0000313" key="4">
    <source>
        <dbReference type="EMBL" id="RHG81310.1"/>
    </source>
</evidence>
<dbReference type="Proteomes" id="UP000260808">
    <property type="component" value="Unassembled WGS sequence"/>
</dbReference>
<gene>
    <name evidence="4" type="ORF">DW243_13880</name>
    <name evidence="3" type="ORF">DW812_13525</name>
    <name evidence="2" type="ORF">DXC31_17400</name>
    <name evidence="1" type="ORF">LIQ08_14815</name>
</gene>
<reference evidence="1" key="2">
    <citation type="submission" date="2021-10" db="EMBL/GenBank/DDBJ databases">
        <title>Collection of gut derived symbiotic bacterial strains cultured from healthy donors.</title>
        <authorList>
            <person name="Lin H."/>
            <person name="Littmann E."/>
            <person name="Claire K."/>
            <person name="Pamer E."/>
        </authorList>
    </citation>
    <scope>NUCLEOTIDE SEQUENCE</scope>
    <source>
        <strain evidence="1">MSK.23.18</strain>
    </source>
</reference>
<dbReference type="AlphaFoldDB" id="A0A3E4UTS9"/>
<evidence type="ECO:0000313" key="5">
    <source>
        <dbReference type="Proteomes" id="UP000260808"/>
    </source>
</evidence>
<evidence type="ECO:0000313" key="7">
    <source>
        <dbReference type="Proteomes" id="UP000284472"/>
    </source>
</evidence>
<dbReference type="RefSeq" id="WP_118044024.1">
    <property type="nucleotide sequence ID" value="NZ_JAAIQY010000026.1"/>
</dbReference>
<dbReference type="EMBL" id="JAJBOM010000025">
    <property type="protein sequence ID" value="MCB5620411.1"/>
    <property type="molecule type" value="Genomic_DNA"/>
</dbReference>